<evidence type="ECO:0000313" key="2">
    <source>
        <dbReference type="EMBL" id="MEL0550465.1"/>
    </source>
</evidence>
<keyword evidence="1" id="KW-0732">Signal</keyword>
<evidence type="ECO:0000313" key="3">
    <source>
        <dbReference type="Proteomes" id="UP001312893"/>
    </source>
</evidence>
<dbReference type="PANTHER" id="PTHR33376:SF2">
    <property type="entry name" value="DICARBOXYLATE-BINDING PERIPLASMIC PROTEIN"/>
    <property type="match status" value="1"/>
</dbReference>
<sequence>MKLLRRIVLLTAILLILPAGARADTILRLAYAENSQPVKEALRFLGEQIESNTHGEVKVMYFPDGQLGGERELVELTQVGVVDITKVSSGLMESFSPVYGVFSLPYLFANPQEYYKVMDDPQVMESVYQSTAAQGFIGVGWYDSGARNFYMSKGPVRNLGDLQGKKIRVMQSETAIRTLRLLGASPIAMSQAEVYTSLQQGILDGAENNEFALTIARHGEVARYYTYDMHTRIPDILLMSSLTLEKLTPEQQKVIREAIKASTEFEKMAWEAEIEKTKLSAIQDFNVEFFEVDQKPFQQAVQPIYDELKSRPDLYALYQKIQSAKAR</sequence>
<keyword evidence="3" id="KW-1185">Reference proteome</keyword>
<organism evidence="2 3">
    <name type="scientific">Raoultella lignicola</name>
    <dbReference type="NCBI Taxonomy" id="3040939"/>
    <lineage>
        <taxon>Bacteria</taxon>
        <taxon>Pseudomonadati</taxon>
        <taxon>Pseudomonadota</taxon>
        <taxon>Gammaproteobacteria</taxon>
        <taxon>Enterobacterales</taxon>
        <taxon>Enterobacteriaceae</taxon>
        <taxon>Klebsiella/Raoultella group</taxon>
        <taxon>Raoultella</taxon>
    </lineage>
</organism>
<accession>A0ABU9F332</accession>
<name>A0ABU9F332_9ENTR</name>
<evidence type="ECO:0000256" key="1">
    <source>
        <dbReference type="ARBA" id="ARBA00022729"/>
    </source>
</evidence>
<dbReference type="InterPro" id="IPR004682">
    <property type="entry name" value="TRAP_DctP"/>
</dbReference>
<dbReference type="Gene3D" id="3.40.190.170">
    <property type="entry name" value="Bacterial extracellular solute-binding protein, family 7"/>
    <property type="match status" value="1"/>
</dbReference>
<protein>
    <submittedName>
        <fullName evidence="2">TRAP transporter substrate-binding protein</fullName>
    </submittedName>
</protein>
<dbReference type="InterPro" id="IPR018389">
    <property type="entry name" value="DctP_fam"/>
</dbReference>
<dbReference type="Pfam" id="PF03480">
    <property type="entry name" value="DctP"/>
    <property type="match status" value="1"/>
</dbReference>
<dbReference type="Proteomes" id="UP001312893">
    <property type="component" value="Unassembled WGS sequence"/>
</dbReference>
<reference evidence="2 3" key="1">
    <citation type="submission" date="2024-04" db="EMBL/GenBank/DDBJ databases">
        <title>Two novel Raoultella species associated with bleeding cankers of broadleaf hosts, Raoultella scottia sp. nov. and Raoultella lignicola sp. nov.</title>
        <authorList>
            <person name="Brady C.L."/>
        </authorList>
    </citation>
    <scope>NUCLEOTIDE SEQUENCE [LARGE SCALE GENOMIC DNA]</scope>
    <source>
        <strain evidence="2 3">TW_WC1a.1</strain>
    </source>
</reference>
<dbReference type="NCBIfam" id="TIGR00787">
    <property type="entry name" value="dctP"/>
    <property type="match status" value="1"/>
</dbReference>
<dbReference type="CDD" id="cd13671">
    <property type="entry name" value="PBP2_TRAP_SBP_like_3"/>
    <property type="match status" value="1"/>
</dbReference>
<gene>
    <name evidence="2" type="ORF">QFI96_001945</name>
</gene>
<dbReference type="PANTHER" id="PTHR33376">
    <property type="match status" value="1"/>
</dbReference>
<dbReference type="RefSeq" id="WP_123758018.1">
    <property type="nucleotide sequence ID" value="NZ_JARXNK020000095.1"/>
</dbReference>
<dbReference type="NCBIfam" id="NF037995">
    <property type="entry name" value="TRAP_S1"/>
    <property type="match status" value="1"/>
</dbReference>
<dbReference type="InterPro" id="IPR038404">
    <property type="entry name" value="TRAP_DctP_sf"/>
</dbReference>
<comment type="caution">
    <text evidence="2">The sequence shown here is derived from an EMBL/GenBank/DDBJ whole genome shotgun (WGS) entry which is preliminary data.</text>
</comment>
<proteinExistence type="predicted"/>
<dbReference type="EMBL" id="JARXNK020000095">
    <property type="protein sequence ID" value="MEL0550465.1"/>
    <property type="molecule type" value="Genomic_DNA"/>
</dbReference>
<dbReference type="PIRSF" id="PIRSF006470">
    <property type="entry name" value="DctB"/>
    <property type="match status" value="1"/>
</dbReference>